<dbReference type="GO" id="GO:0005634">
    <property type="term" value="C:nucleus"/>
    <property type="evidence" value="ECO:0007669"/>
    <property type="project" value="TreeGrafter"/>
</dbReference>
<keyword evidence="3" id="KW-1185">Reference proteome</keyword>
<dbReference type="PANTHER" id="PTHR13060:SF0">
    <property type="entry name" value="PROTEIN ECDYSONELESS HOMOLOG"/>
    <property type="match status" value="1"/>
</dbReference>
<dbReference type="EMBL" id="KV454015">
    <property type="protein sequence ID" value="ODV94708.1"/>
    <property type="molecule type" value="Genomic_DNA"/>
</dbReference>
<proteinExistence type="predicted"/>
<dbReference type="Pfam" id="PF07093">
    <property type="entry name" value="SGT1"/>
    <property type="match status" value="1"/>
</dbReference>
<protein>
    <submittedName>
        <fullName evidence="2">Uncharacterized protein</fullName>
    </submittedName>
</protein>
<dbReference type="InterPro" id="IPR010770">
    <property type="entry name" value="Ecd"/>
</dbReference>
<accession>A0A1E4TSQ9</accession>
<dbReference type="OrthoDB" id="27237at2759"/>
<evidence type="ECO:0000313" key="2">
    <source>
        <dbReference type="EMBL" id="ODV94708.1"/>
    </source>
</evidence>
<feature type="compositionally biased region" description="Acidic residues" evidence="1">
    <location>
        <begin position="332"/>
        <end position="342"/>
    </location>
</feature>
<dbReference type="Proteomes" id="UP000094236">
    <property type="component" value="Unassembled WGS sequence"/>
</dbReference>
<feature type="region of interest" description="Disordered" evidence="1">
    <location>
        <begin position="319"/>
        <end position="342"/>
    </location>
</feature>
<dbReference type="STRING" id="669874.A0A1E4TSQ9"/>
<evidence type="ECO:0000256" key="1">
    <source>
        <dbReference type="SAM" id="MobiDB-lite"/>
    </source>
</evidence>
<reference evidence="3" key="1">
    <citation type="submission" date="2016-05" db="EMBL/GenBank/DDBJ databases">
        <title>Comparative genomics of biotechnologically important yeasts.</title>
        <authorList>
            <consortium name="DOE Joint Genome Institute"/>
            <person name="Riley R."/>
            <person name="Haridas S."/>
            <person name="Wolfe K.H."/>
            <person name="Lopes M.R."/>
            <person name="Hittinger C.T."/>
            <person name="Goker M."/>
            <person name="Salamov A."/>
            <person name="Wisecaver J."/>
            <person name="Long T.M."/>
            <person name="Aerts A.L."/>
            <person name="Barry K."/>
            <person name="Choi C."/>
            <person name="Clum A."/>
            <person name="Coughlan A.Y."/>
            <person name="Deshpande S."/>
            <person name="Douglass A.P."/>
            <person name="Hanson S.J."/>
            <person name="Klenk H.-P."/>
            <person name="Labutti K."/>
            <person name="Lapidus A."/>
            <person name="Lindquist E."/>
            <person name="Lipzen A."/>
            <person name="Meier-Kolthoff J.P."/>
            <person name="Ohm R.A."/>
            <person name="Otillar R.P."/>
            <person name="Pangilinan J."/>
            <person name="Peng Y."/>
            <person name="Rokas A."/>
            <person name="Rosa C.A."/>
            <person name="Scheuner C."/>
            <person name="Sibirny A.A."/>
            <person name="Slot J.C."/>
            <person name="Stielow J.B."/>
            <person name="Sun H."/>
            <person name="Kurtzman C.P."/>
            <person name="Blackwell M."/>
            <person name="Grigoriev I.V."/>
            <person name="Jeffries T.W."/>
        </authorList>
    </citation>
    <scope>NUCLEOTIDE SEQUENCE [LARGE SCALE GENOMIC DNA]</scope>
    <source>
        <strain evidence="3">NRRL Y-2460</strain>
    </source>
</reference>
<sequence length="380" mass="44027">MFDQDGEFLLIEAASFLPDWLEPGVSFNRPWINNGKLIIIPNEYYKGENLKLEQSLIFLENVIYKCEFIIQINDHLNEKLKEFPQKILENIFSVKAILNKKVINLLVNNKPYLGSLCISRYSAKDILTTRKEEQEGQDDMVEVNIRISFLSYMYLKSILKIDNAIEIGKIISQGLNYLLKNETEEAIYINKISTNKVTDEDIKQFSISNSHENDNLQTELKRLNVIEKFIPPNHENDQINDSNSGKIQEKELFTQIKDFFKNSKKNDYNEYEKDYEENSSQSDNDNISIDEDDFFEFFCKEALKMKDEDLEKMRNTATTTAANKNENNNEINSEDENDLDDSEIESLSYLMKSLKAEGFSGPTSSLLASMGLDLYSQKES</sequence>
<dbReference type="AlphaFoldDB" id="A0A1E4TSQ9"/>
<organism evidence="2 3">
    <name type="scientific">Pachysolen tannophilus NRRL Y-2460</name>
    <dbReference type="NCBI Taxonomy" id="669874"/>
    <lineage>
        <taxon>Eukaryota</taxon>
        <taxon>Fungi</taxon>
        <taxon>Dikarya</taxon>
        <taxon>Ascomycota</taxon>
        <taxon>Saccharomycotina</taxon>
        <taxon>Pichiomycetes</taxon>
        <taxon>Pachysolenaceae</taxon>
        <taxon>Pachysolen</taxon>
    </lineage>
</organism>
<gene>
    <name evidence="2" type="ORF">PACTADRAFT_50569</name>
</gene>
<evidence type="ECO:0000313" key="3">
    <source>
        <dbReference type="Proteomes" id="UP000094236"/>
    </source>
</evidence>
<dbReference type="PANTHER" id="PTHR13060">
    <property type="entry name" value="SGT1 PROTEIN HSGT1 SUPPRESSOR OF GCR2"/>
    <property type="match status" value="1"/>
</dbReference>
<name>A0A1E4TSQ9_PACTA</name>